<dbReference type="PANTHER" id="PTHR12281:SF31">
    <property type="entry name" value="DCN1-LIKE PROTEIN 3"/>
    <property type="match status" value="1"/>
</dbReference>
<feature type="region of interest" description="Disordered" evidence="2">
    <location>
        <begin position="76"/>
        <end position="123"/>
    </location>
</feature>
<evidence type="ECO:0000313" key="5">
    <source>
        <dbReference type="Proteomes" id="UP001271007"/>
    </source>
</evidence>
<feature type="compositionally biased region" description="Basic and acidic residues" evidence="2">
    <location>
        <begin position="101"/>
        <end position="118"/>
    </location>
</feature>
<dbReference type="GO" id="GO:0031624">
    <property type="term" value="F:ubiquitin conjugating enzyme binding"/>
    <property type="evidence" value="ECO:0007669"/>
    <property type="project" value="TreeGrafter"/>
</dbReference>
<dbReference type="Pfam" id="PF03556">
    <property type="entry name" value="Cullin_binding"/>
    <property type="match status" value="1"/>
</dbReference>
<gene>
    <name evidence="4" type="primary">DCN1_1</name>
    <name evidence="4" type="ORF">LTR09_000541</name>
</gene>
<keyword evidence="5" id="KW-1185">Reference proteome</keyword>
<dbReference type="InterPro" id="IPR014764">
    <property type="entry name" value="DCN-prot"/>
</dbReference>
<evidence type="ECO:0000256" key="1">
    <source>
        <dbReference type="RuleBase" id="RU410713"/>
    </source>
</evidence>
<evidence type="ECO:0000313" key="4">
    <source>
        <dbReference type="EMBL" id="KAK3058975.1"/>
    </source>
</evidence>
<evidence type="ECO:0000259" key="3">
    <source>
        <dbReference type="PROSITE" id="PS51229"/>
    </source>
</evidence>
<reference evidence="4" key="1">
    <citation type="submission" date="2023-04" db="EMBL/GenBank/DDBJ databases">
        <title>Black Yeasts Isolated from many extreme environments.</title>
        <authorList>
            <person name="Coleine C."/>
            <person name="Stajich J.E."/>
            <person name="Selbmann L."/>
        </authorList>
    </citation>
    <scope>NUCLEOTIDE SEQUENCE</scope>
    <source>
        <strain evidence="4">CCFEE 5312</strain>
    </source>
</reference>
<sequence>MEIPFSWAASGTHAAPGQTVSQTNLRSLVRNDMISCEVTEDPNSTWHRLLLRDGRIIYVRRQLCMDLVEPHLAQRSAEEALEEDDEDASTPESSEGTPPVKWREESRSTGSDAEHPQDSEAATYHSPGRFACFRLSLASVDPMIDANRITPTIYFSNPSNTASNPIRSNMSKIFDKYRENPREEPDEINVEGVGKMLAEMGIGLEDIGSLVFSELVQSPSLGKVTRDGFVDGAVDVDADSLQKLRSIVIQRRSQLSKDRALFKNVYNHTFTIALQGSQKALSSEMALEFWKLLFSSDGLEWRTASTNWLELWMEFQVEKWKKAVNKDLWRQTLTFAEETLKDETLGFWSEESSWPSVIDDFVGWVKAEKGVGAQPNGDAMEVE</sequence>
<dbReference type="PANTHER" id="PTHR12281">
    <property type="entry name" value="RP42 RELATED"/>
    <property type="match status" value="1"/>
</dbReference>
<comment type="function">
    <text evidence="1">Neddylation of cullins play an essential role in the regulation of SCF-type complexes activity.</text>
</comment>
<organism evidence="4 5">
    <name type="scientific">Extremus antarcticus</name>
    <dbReference type="NCBI Taxonomy" id="702011"/>
    <lineage>
        <taxon>Eukaryota</taxon>
        <taxon>Fungi</taxon>
        <taxon>Dikarya</taxon>
        <taxon>Ascomycota</taxon>
        <taxon>Pezizomycotina</taxon>
        <taxon>Dothideomycetes</taxon>
        <taxon>Dothideomycetidae</taxon>
        <taxon>Mycosphaerellales</taxon>
        <taxon>Extremaceae</taxon>
        <taxon>Extremus</taxon>
    </lineage>
</organism>
<keyword evidence="4" id="KW-0436">Ligase</keyword>
<accession>A0AAJ0GJU5</accession>
<feature type="domain" description="DCUN1" evidence="3">
    <location>
        <begin position="165"/>
        <end position="366"/>
    </location>
</feature>
<dbReference type="Gene3D" id="1.10.238.200">
    <property type="entry name" value="Cullin, PONY binding domain"/>
    <property type="match status" value="1"/>
</dbReference>
<dbReference type="GO" id="GO:0000151">
    <property type="term" value="C:ubiquitin ligase complex"/>
    <property type="evidence" value="ECO:0007669"/>
    <property type="project" value="TreeGrafter"/>
</dbReference>
<dbReference type="InterPro" id="IPR042460">
    <property type="entry name" value="DCN1-like_PONY"/>
</dbReference>
<protein>
    <recommendedName>
        <fullName evidence="1">Defective in cullin neddylation protein</fullName>
    </recommendedName>
</protein>
<dbReference type="Proteomes" id="UP001271007">
    <property type="component" value="Unassembled WGS sequence"/>
</dbReference>
<dbReference type="GO" id="GO:0097602">
    <property type="term" value="F:cullin family protein binding"/>
    <property type="evidence" value="ECO:0007669"/>
    <property type="project" value="TreeGrafter"/>
</dbReference>
<dbReference type="PROSITE" id="PS51229">
    <property type="entry name" value="DCUN1"/>
    <property type="match status" value="1"/>
</dbReference>
<dbReference type="AlphaFoldDB" id="A0AAJ0GJU5"/>
<comment type="caution">
    <text evidence="4">The sequence shown here is derived from an EMBL/GenBank/DDBJ whole genome shotgun (WGS) entry which is preliminary data.</text>
</comment>
<feature type="compositionally biased region" description="Acidic residues" evidence="2">
    <location>
        <begin position="79"/>
        <end position="89"/>
    </location>
</feature>
<evidence type="ECO:0000256" key="2">
    <source>
        <dbReference type="SAM" id="MobiDB-lite"/>
    </source>
</evidence>
<proteinExistence type="predicted"/>
<dbReference type="GO" id="GO:0045116">
    <property type="term" value="P:protein neddylation"/>
    <property type="evidence" value="ECO:0007669"/>
    <property type="project" value="TreeGrafter"/>
</dbReference>
<dbReference type="EMBL" id="JAWDJX010000001">
    <property type="protein sequence ID" value="KAK3058975.1"/>
    <property type="molecule type" value="Genomic_DNA"/>
</dbReference>
<name>A0AAJ0GJU5_9PEZI</name>
<dbReference type="Gene3D" id="1.10.238.10">
    <property type="entry name" value="EF-hand"/>
    <property type="match status" value="1"/>
</dbReference>
<dbReference type="GO" id="GO:0016874">
    <property type="term" value="F:ligase activity"/>
    <property type="evidence" value="ECO:0007669"/>
    <property type="project" value="UniProtKB-KW"/>
</dbReference>
<dbReference type="InterPro" id="IPR005176">
    <property type="entry name" value="PONY_dom"/>
</dbReference>
<dbReference type="GO" id="GO:0032182">
    <property type="term" value="F:ubiquitin-like protein binding"/>
    <property type="evidence" value="ECO:0007669"/>
    <property type="project" value="TreeGrafter"/>
</dbReference>